<feature type="domain" description="Isopenicillin N synthase-like Fe(2+) 2OG dioxygenase" evidence="8">
    <location>
        <begin position="177"/>
        <end position="263"/>
    </location>
</feature>
<name>A0A2I0WFM7_9ASPA</name>
<dbReference type="InterPro" id="IPR050231">
    <property type="entry name" value="Iron_ascorbate_oxido_reductase"/>
</dbReference>
<dbReference type="FunFam" id="2.60.120.330:FF:000017">
    <property type="entry name" value="2-oxoglutarate-dependent dioxygenase DAO"/>
    <property type="match status" value="1"/>
</dbReference>
<evidence type="ECO:0000256" key="5">
    <source>
        <dbReference type="ARBA" id="ARBA00054658"/>
    </source>
</evidence>
<dbReference type="PANTHER" id="PTHR47990">
    <property type="entry name" value="2-OXOGLUTARATE (2OG) AND FE(II)-DEPENDENT OXYGENASE SUPERFAMILY PROTEIN-RELATED"/>
    <property type="match status" value="1"/>
</dbReference>
<reference evidence="10 11" key="2">
    <citation type="journal article" date="2017" name="Nature">
        <title>The Apostasia genome and the evolution of orchids.</title>
        <authorList>
            <person name="Zhang G.Q."/>
            <person name="Liu K.W."/>
            <person name="Li Z."/>
            <person name="Lohaus R."/>
            <person name="Hsiao Y.Y."/>
            <person name="Niu S.C."/>
            <person name="Wang J.Y."/>
            <person name="Lin Y.C."/>
            <person name="Xu Q."/>
            <person name="Chen L.J."/>
            <person name="Yoshida K."/>
            <person name="Fujiwara S."/>
            <person name="Wang Z.W."/>
            <person name="Zhang Y.Q."/>
            <person name="Mitsuda N."/>
            <person name="Wang M."/>
            <person name="Liu G.H."/>
            <person name="Pecoraro L."/>
            <person name="Huang H.X."/>
            <person name="Xiao X.J."/>
            <person name="Lin M."/>
            <person name="Wu X.Y."/>
            <person name="Wu W.L."/>
            <person name="Chen Y.Y."/>
            <person name="Chang S.B."/>
            <person name="Sakamoto S."/>
            <person name="Ohme-Takagi M."/>
            <person name="Yagi M."/>
            <person name="Zeng S.J."/>
            <person name="Shen C.Y."/>
            <person name="Yeh C.M."/>
            <person name="Luo Y.B."/>
            <person name="Tsai W.C."/>
            <person name="Van de Peer Y."/>
            <person name="Liu Z.J."/>
        </authorList>
    </citation>
    <scope>NUCLEOTIDE SEQUENCE [LARGE SCALE GENOMIC DNA]</scope>
    <source>
        <tissue evidence="10">The whole plant</tissue>
    </source>
</reference>
<comment type="function">
    <text evidence="5">2-oxoglutarate-dependent dioxygenase essential for auxin catabolism and maintenance of auxin homeostasis in reproductive organs. Catalyzes the irreversible oxidation of indole-3-acetic acid (IAA) to the biologically inactive 2-oxoindole-3-acetic acid (OxIAA).</text>
</comment>
<comment type="cofactor">
    <cofactor evidence="1">
        <name>L-ascorbate</name>
        <dbReference type="ChEBI" id="CHEBI:38290"/>
    </cofactor>
</comment>
<evidence type="ECO:0000256" key="4">
    <source>
        <dbReference type="ARBA" id="ARBA00023004"/>
    </source>
</evidence>
<evidence type="ECO:0000259" key="8">
    <source>
        <dbReference type="Pfam" id="PF03171"/>
    </source>
</evidence>
<keyword evidence="4" id="KW-0408">Iron</keyword>
<dbReference type="Pfam" id="PF14226">
    <property type="entry name" value="DIOX_N"/>
    <property type="match status" value="1"/>
</dbReference>
<reference evidence="10 11" key="1">
    <citation type="journal article" date="2016" name="Sci. Rep.">
        <title>The Dendrobium catenatum Lindl. genome sequence provides insights into polysaccharide synthase, floral development and adaptive evolution.</title>
        <authorList>
            <person name="Zhang G.Q."/>
            <person name="Xu Q."/>
            <person name="Bian C."/>
            <person name="Tsai W.C."/>
            <person name="Yeh C.M."/>
            <person name="Liu K.W."/>
            <person name="Yoshida K."/>
            <person name="Zhang L.S."/>
            <person name="Chang S.B."/>
            <person name="Chen F."/>
            <person name="Shi Y."/>
            <person name="Su Y.Y."/>
            <person name="Zhang Y.Q."/>
            <person name="Chen L.J."/>
            <person name="Yin Y."/>
            <person name="Lin M."/>
            <person name="Huang H."/>
            <person name="Deng H."/>
            <person name="Wang Z.W."/>
            <person name="Zhu S.L."/>
            <person name="Zhao X."/>
            <person name="Deng C."/>
            <person name="Niu S.C."/>
            <person name="Huang J."/>
            <person name="Wang M."/>
            <person name="Liu G.H."/>
            <person name="Yang H.J."/>
            <person name="Xiao X.J."/>
            <person name="Hsiao Y.Y."/>
            <person name="Wu W.L."/>
            <person name="Chen Y.Y."/>
            <person name="Mitsuda N."/>
            <person name="Ohme-Takagi M."/>
            <person name="Luo Y.B."/>
            <person name="Van de Peer Y."/>
            <person name="Liu Z.J."/>
        </authorList>
    </citation>
    <scope>NUCLEOTIDE SEQUENCE [LARGE SCALE GENOMIC DNA]</scope>
    <source>
        <tissue evidence="10">The whole plant</tissue>
    </source>
</reference>
<dbReference type="STRING" id="906689.A0A2I0WFM7"/>
<evidence type="ECO:0000256" key="2">
    <source>
        <dbReference type="ARBA" id="ARBA00022723"/>
    </source>
</evidence>
<feature type="domain" description="Non-haem dioxygenase N-terminal" evidence="9">
    <location>
        <begin position="11"/>
        <end position="91"/>
    </location>
</feature>
<keyword evidence="3" id="KW-0560">Oxidoreductase</keyword>
<dbReference type="Gene3D" id="2.60.120.330">
    <property type="entry name" value="B-lactam Antibiotic, Isopenicillin N Synthase, Chain"/>
    <property type="match status" value="1"/>
</dbReference>
<dbReference type="InterPro" id="IPR044861">
    <property type="entry name" value="IPNS-like_FE2OG_OXY"/>
</dbReference>
<dbReference type="OrthoDB" id="288590at2759"/>
<evidence type="ECO:0000256" key="3">
    <source>
        <dbReference type="ARBA" id="ARBA00023002"/>
    </source>
</evidence>
<evidence type="ECO:0000313" key="10">
    <source>
        <dbReference type="EMBL" id="PKU74459.1"/>
    </source>
</evidence>
<evidence type="ECO:0000259" key="9">
    <source>
        <dbReference type="Pfam" id="PF14226"/>
    </source>
</evidence>
<keyword evidence="10" id="KW-0223">Dioxygenase</keyword>
<sequence>MGSDSKQVSKIPKIDLSGLHSSVAGGERWEASKEEVAAALFSHGCFEAYFPSFSHELLEAMFGSALPEIFALPSETKRRLKSDELYQGYIGQIPHLAYESLAFDDPLSPTAVEEFTKLMWPEGNSNFCKTVEAFAKVLHELVEMVQMMIVESLGVEKHYDSLASSITYAVRLSEYGVPLNQDTKIGLDPHKDPNLVTVVCQSKIEGLEVQTFDGDWVSVDSSPNSLTVIVGQAFQAWSNMRVRAPNHRVRVLGKEKRFSALFSSRPSPNSMVKSPEELGDEDHPLLFKPFNYTEFVKFLYSEEGRKTKDPFNAYCRISNEEAA</sequence>
<proteinExistence type="predicted"/>
<protein>
    <recommendedName>
        <fullName evidence="6">2-oxoglutarate-dependent dioxygenase DAO</fullName>
    </recommendedName>
    <alternativeName>
        <fullName evidence="7">Protein DIOXYGENASE FOR AUXIN OXIDATION</fullName>
    </alternativeName>
</protein>
<evidence type="ECO:0000313" key="11">
    <source>
        <dbReference type="Proteomes" id="UP000233837"/>
    </source>
</evidence>
<keyword evidence="11" id="KW-1185">Reference proteome</keyword>
<dbReference type="SUPFAM" id="SSF51197">
    <property type="entry name" value="Clavaminate synthase-like"/>
    <property type="match status" value="1"/>
</dbReference>
<dbReference type="Pfam" id="PF03171">
    <property type="entry name" value="2OG-FeII_Oxy"/>
    <property type="match status" value="1"/>
</dbReference>
<dbReference type="Proteomes" id="UP000233837">
    <property type="component" value="Unassembled WGS sequence"/>
</dbReference>
<organism evidence="10 11">
    <name type="scientific">Dendrobium catenatum</name>
    <dbReference type="NCBI Taxonomy" id="906689"/>
    <lineage>
        <taxon>Eukaryota</taxon>
        <taxon>Viridiplantae</taxon>
        <taxon>Streptophyta</taxon>
        <taxon>Embryophyta</taxon>
        <taxon>Tracheophyta</taxon>
        <taxon>Spermatophyta</taxon>
        <taxon>Magnoliopsida</taxon>
        <taxon>Liliopsida</taxon>
        <taxon>Asparagales</taxon>
        <taxon>Orchidaceae</taxon>
        <taxon>Epidendroideae</taxon>
        <taxon>Malaxideae</taxon>
        <taxon>Dendrobiinae</taxon>
        <taxon>Dendrobium</taxon>
    </lineage>
</organism>
<dbReference type="EMBL" id="KZ502674">
    <property type="protein sequence ID" value="PKU74459.1"/>
    <property type="molecule type" value="Genomic_DNA"/>
</dbReference>
<accession>A0A2I0WFM7</accession>
<dbReference type="GO" id="GO:0051213">
    <property type="term" value="F:dioxygenase activity"/>
    <property type="evidence" value="ECO:0007669"/>
    <property type="project" value="UniProtKB-KW"/>
</dbReference>
<dbReference type="AlphaFoldDB" id="A0A2I0WFM7"/>
<gene>
    <name evidence="10" type="primary">GA3OX3</name>
    <name evidence="10" type="ORF">MA16_Dca003662</name>
</gene>
<evidence type="ECO:0000256" key="7">
    <source>
        <dbReference type="ARBA" id="ARBA00076740"/>
    </source>
</evidence>
<evidence type="ECO:0000256" key="1">
    <source>
        <dbReference type="ARBA" id="ARBA00001961"/>
    </source>
</evidence>
<evidence type="ECO:0000256" key="6">
    <source>
        <dbReference type="ARBA" id="ARBA00074102"/>
    </source>
</evidence>
<dbReference type="GO" id="GO:0046872">
    <property type="term" value="F:metal ion binding"/>
    <property type="evidence" value="ECO:0007669"/>
    <property type="project" value="UniProtKB-KW"/>
</dbReference>
<dbReference type="InterPro" id="IPR026992">
    <property type="entry name" value="DIOX_N"/>
</dbReference>
<keyword evidence="2" id="KW-0479">Metal-binding</keyword>
<dbReference type="InterPro" id="IPR027443">
    <property type="entry name" value="IPNS-like_sf"/>
</dbReference>